<keyword evidence="6" id="KW-1185">Reference proteome</keyword>
<evidence type="ECO:0000256" key="1">
    <source>
        <dbReference type="ARBA" id="ARBA00022630"/>
    </source>
</evidence>
<evidence type="ECO:0000256" key="3">
    <source>
        <dbReference type="ARBA" id="ARBA00023002"/>
    </source>
</evidence>
<dbReference type="PROSITE" id="PS51387">
    <property type="entry name" value="FAD_PCMH"/>
    <property type="match status" value="1"/>
</dbReference>
<dbReference type="InterPro" id="IPR036683">
    <property type="entry name" value="CO_DH_flav_C_dom_sf"/>
</dbReference>
<evidence type="ECO:0000313" key="6">
    <source>
        <dbReference type="Proteomes" id="UP000632377"/>
    </source>
</evidence>
<dbReference type="InterPro" id="IPR002346">
    <property type="entry name" value="Mopterin_DH_FAD-bd"/>
</dbReference>
<name>A0ABS1TGE1_9CLOT</name>
<dbReference type="PANTHER" id="PTHR42659">
    <property type="entry name" value="XANTHINE DEHYDROGENASE SUBUNIT C-RELATED"/>
    <property type="match status" value="1"/>
</dbReference>
<keyword evidence="2" id="KW-0274">FAD</keyword>
<accession>A0ABS1TGE1</accession>
<dbReference type="InterPro" id="IPR036318">
    <property type="entry name" value="FAD-bd_PCMH-like_sf"/>
</dbReference>
<dbReference type="Pfam" id="PF03450">
    <property type="entry name" value="CO_deh_flav_C"/>
    <property type="match status" value="1"/>
</dbReference>
<dbReference type="Gene3D" id="3.30.390.50">
    <property type="entry name" value="CO dehydrogenase flavoprotein, C-terminal domain"/>
    <property type="match status" value="1"/>
</dbReference>
<dbReference type="Pfam" id="PF00941">
    <property type="entry name" value="FAD_binding_5"/>
    <property type="match status" value="1"/>
</dbReference>
<evidence type="ECO:0000259" key="4">
    <source>
        <dbReference type="PROSITE" id="PS51387"/>
    </source>
</evidence>
<dbReference type="InterPro" id="IPR016166">
    <property type="entry name" value="FAD-bd_PCMH"/>
</dbReference>
<evidence type="ECO:0000256" key="2">
    <source>
        <dbReference type="ARBA" id="ARBA00022827"/>
    </source>
</evidence>
<dbReference type="SUPFAM" id="SSF55447">
    <property type="entry name" value="CO dehydrogenase flavoprotein C-terminal domain-like"/>
    <property type="match status" value="1"/>
</dbReference>
<comment type="caution">
    <text evidence="5">The sequence shown here is derived from an EMBL/GenBank/DDBJ whole genome shotgun (WGS) entry which is preliminary data.</text>
</comment>
<gene>
    <name evidence="5" type="ORF">JK636_21570</name>
</gene>
<reference evidence="5 6" key="1">
    <citation type="submission" date="2021-01" db="EMBL/GenBank/DDBJ databases">
        <title>Genome public.</title>
        <authorList>
            <person name="Liu C."/>
            <person name="Sun Q."/>
        </authorList>
    </citation>
    <scope>NUCLEOTIDE SEQUENCE [LARGE SCALE GENOMIC DNA]</scope>
    <source>
        <strain evidence="5 6">YIM B02515</strain>
    </source>
</reference>
<dbReference type="Gene3D" id="3.30.465.10">
    <property type="match status" value="1"/>
</dbReference>
<keyword evidence="1" id="KW-0285">Flavoprotein</keyword>
<dbReference type="SMART" id="SM01092">
    <property type="entry name" value="CO_deh_flav_C"/>
    <property type="match status" value="1"/>
</dbReference>
<proteinExistence type="predicted"/>
<sequence length="276" mass="30655">MSEVFIPKTLDELLPNIDNKNKRLAAGFTDIIPALRNNKLQYKPVININNITEIKRIFEDRGRVYIGGNVTLSEIIDSKLIKEDFRILAEALKTIGSVQIRNRATLSGNVQNASPSGDGILALTLLEASLILTSIEGESEVSVKDFIFGVGKTCLKNNEFIKYIVLNKKFSGYKSYFEKVGLRGAMVIAVASMGVVYKLENGKINDIKIAFGAVSPRVLRISAAEDYLKGKEFNEITLLEASEIIGKAISPIDDLRASAEYRRKVCQNLILRLLER</sequence>
<dbReference type="SUPFAM" id="SSF56176">
    <property type="entry name" value="FAD-binding/transporter-associated domain-like"/>
    <property type="match status" value="1"/>
</dbReference>
<keyword evidence="3" id="KW-0560">Oxidoreductase</keyword>
<evidence type="ECO:0000313" key="5">
    <source>
        <dbReference type="EMBL" id="MBL4938306.1"/>
    </source>
</evidence>
<dbReference type="RefSeq" id="WP_202751029.1">
    <property type="nucleotide sequence ID" value="NZ_JAESWC010000018.1"/>
</dbReference>
<organism evidence="5 6">
    <name type="scientific">Clostridium rhizosphaerae</name>
    <dbReference type="NCBI Taxonomy" id="2803861"/>
    <lineage>
        <taxon>Bacteria</taxon>
        <taxon>Bacillati</taxon>
        <taxon>Bacillota</taxon>
        <taxon>Clostridia</taxon>
        <taxon>Eubacteriales</taxon>
        <taxon>Clostridiaceae</taxon>
        <taxon>Clostridium</taxon>
    </lineage>
</organism>
<dbReference type="InterPro" id="IPR005107">
    <property type="entry name" value="CO_DH_flav_C"/>
</dbReference>
<dbReference type="InterPro" id="IPR016169">
    <property type="entry name" value="FAD-bd_PCMH_sub2"/>
</dbReference>
<dbReference type="InterPro" id="IPR051312">
    <property type="entry name" value="Diverse_Substr_Oxidored"/>
</dbReference>
<protein>
    <submittedName>
        <fullName evidence="5">FAD binding domain-containing protein</fullName>
    </submittedName>
</protein>
<feature type="domain" description="FAD-binding PCMH-type" evidence="4">
    <location>
        <begin position="1"/>
        <end position="171"/>
    </location>
</feature>
<dbReference type="PANTHER" id="PTHR42659:SF2">
    <property type="entry name" value="XANTHINE DEHYDROGENASE SUBUNIT C-RELATED"/>
    <property type="match status" value="1"/>
</dbReference>
<dbReference type="EMBL" id="JAESWC010000018">
    <property type="protein sequence ID" value="MBL4938306.1"/>
    <property type="molecule type" value="Genomic_DNA"/>
</dbReference>
<dbReference type="Proteomes" id="UP000632377">
    <property type="component" value="Unassembled WGS sequence"/>
</dbReference>